<evidence type="ECO:0000256" key="6">
    <source>
        <dbReference type="RuleBase" id="RU364113"/>
    </source>
</evidence>
<gene>
    <name evidence="9" type="primary">hflK</name>
    <name evidence="9" type="ORF">P0082_05350</name>
</gene>
<keyword evidence="9" id="KW-0645">Protease</keyword>
<comment type="similarity">
    <text evidence="2 6">Belongs to the band 7/mec-2 family. HflK subfamily.</text>
</comment>
<sequence>MSDILDELRRNLQKWQNSGKSSGSSGGKILPYVIVILVLVILVANSIYSIDEKEVGVVTRFGRFHGNRKAGLHFKVPIMDRLYRVPQTTQSLAFGYRTTNAGIQSQFSKEDYSHESTMLTGDLNIIQQSFAIQYIITGPKDWLFSVDSAPVLAANRRGLLDNRIKTIRDVCISVVNHYVGNNYAEDVQEKGRELIAEPARLEINKILRERVNLGVTLQNLNLNQVVYNDLVQKAIEDVNAAEQDRDRLINEGQEAYNKEIPKVRGQAEQTVLQAEGAVARFNALYTQYRENPEIFRQRYYYETMEKVLQDSGGKLTIVDKDLENFLPIKNLAPAIIGPQVQ</sequence>
<dbReference type="InterPro" id="IPR001107">
    <property type="entry name" value="Band_7"/>
</dbReference>
<evidence type="ECO:0000313" key="10">
    <source>
        <dbReference type="Proteomes" id="UP001228690"/>
    </source>
</evidence>
<dbReference type="GO" id="GO:0006508">
    <property type="term" value="P:proteolysis"/>
    <property type="evidence" value="ECO:0007669"/>
    <property type="project" value="UniProtKB-KW"/>
</dbReference>
<keyword evidence="9" id="KW-0378">Hydrolase</keyword>
<dbReference type="CDD" id="cd03404">
    <property type="entry name" value="SPFH_HflK"/>
    <property type="match status" value="1"/>
</dbReference>
<comment type="function">
    <text evidence="6">HflC and HflK could encode or regulate a protease.</text>
</comment>
<dbReference type="PANTHER" id="PTHR43327">
    <property type="entry name" value="STOMATIN-LIKE PROTEIN 2, MITOCHONDRIAL"/>
    <property type="match status" value="1"/>
</dbReference>
<dbReference type="EMBL" id="CP123443">
    <property type="protein sequence ID" value="WGK70287.1"/>
    <property type="molecule type" value="Genomic_DNA"/>
</dbReference>
<evidence type="ECO:0000256" key="7">
    <source>
        <dbReference type="SAM" id="Coils"/>
    </source>
</evidence>
<dbReference type="PANTHER" id="PTHR43327:SF2">
    <property type="entry name" value="MODULATOR OF FTSH PROTEASE HFLK"/>
    <property type="match status" value="1"/>
</dbReference>
<proteinExistence type="inferred from homology"/>
<feature type="domain" description="Band 7" evidence="8">
    <location>
        <begin position="45"/>
        <end position="239"/>
    </location>
</feature>
<keyword evidence="5 6" id="KW-0472">Membrane</keyword>
<evidence type="ECO:0000256" key="3">
    <source>
        <dbReference type="ARBA" id="ARBA00022692"/>
    </source>
</evidence>
<feature type="transmembrane region" description="Helical" evidence="6">
    <location>
        <begin position="29"/>
        <end position="48"/>
    </location>
</feature>
<keyword evidence="10" id="KW-1185">Reference proteome</keyword>
<dbReference type="GO" id="GO:0008233">
    <property type="term" value="F:peptidase activity"/>
    <property type="evidence" value="ECO:0007669"/>
    <property type="project" value="UniProtKB-KW"/>
</dbReference>
<evidence type="ECO:0000313" key="9">
    <source>
        <dbReference type="EMBL" id="WGK70287.1"/>
    </source>
</evidence>
<comment type="subunit">
    <text evidence="6">HflC and HflK may interact to form a multimeric complex.</text>
</comment>
<keyword evidence="7" id="KW-0175">Coiled coil</keyword>
<dbReference type="Proteomes" id="UP001228690">
    <property type="component" value="Chromosome"/>
</dbReference>
<accession>A0ABY8MJT3</accession>
<dbReference type="Gene3D" id="3.30.479.30">
    <property type="entry name" value="Band 7 domain"/>
    <property type="match status" value="1"/>
</dbReference>
<evidence type="ECO:0000256" key="5">
    <source>
        <dbReference type="ARBA" id="ARBA00023136"/>
    </source>
</evidence>
<evidence type="ECO:0000259" key="8">
    <source>
        <dbReference type="SMART" id="SM00244"/>
    </source>
</evidence>
<evidence type="ECO:0000256" key="4">
    <source>
        <dbReference type="ARBA" id="ARBA00022989"/>
    </source>
</evidence>
<keyword evidence="4 6" id="KW-1133">Transmembrane helix</keyword>
<dbReference type="InterPro" id="IPR036013">
    <property type="entry name" value="Band_7/SPFH_dom_sf"/>
</dbReference>
<dbReference type="InterPro" id="IPR010201">
    <property type="entry name" value="HflK"/>
</dbReference>
<evidence type="ECO:0000256" key="1">
    <source>
        <dbReference type="ARBA" id="ARBA00004167"/>
    </source>
</evidence>
<comment type="subcellular location">
    <subcellularLocation>
        <location evidence="1">Membrane</location>
        <topology evidence="1">Single-pass membrane protein</topology>
    </subcellularLocation>
</comment>
<evidence type="ECO:0000256" key="2">
    <source>
        <dbReference type="ARBA" id="ARBA00006971"/>
    </source>
</evidence>
<dbReference type="InterPro" id="IPR050710">
    <property type="entry name" value="Band7/mec-2_domain"/>
</dbReference>
<dbReference type="SUPFAM" id="SSF117892">
    <property type="entry name" value="Band 7/SPFH domain"/>
    <property type="match status" value="1"/>
</dbReference>
<feature type="coiled-coil region" evidence="7">
    <location>
        <begin position="231"/>
        <end position="258"/>
    </location>
</feature>
<keyword evidence="3 6" id="KW-0812">Transmembrane</keyword>
<name>A0ABY8MJT3_9SPIO</name>
<dbReference type="RefSeq" id="WP_326928496.1">
    <property type="nucleotide sequence ID" value="NZ_CP123443.1"/>
</dbReference>
<dbReference type="SMART" id="SM00244">
    <property type="entry name" value="PHB"/>
    <property type="match status" value="1"/>
</dbReference>
<reference evidence="9 10" key="1">
    <citation type="submission" date="2023-04" db="EMBL/GenBank/DDBJ databases">
        <title>Spirochaete genome identified in red abalone sample constitutes a novel genus.</title>
        <authorList>
            <person name="Sharma S.P."/>
            <person name="Purcell C.M."/>
            <person name="Hyde J.R."/>
            <person name="Severin A.J."/>
        </authorList>
    </citation>
    <scope>NUCLEOTIDE SEQUENCE [LARGE SCALE GENOMIC DNA]</scope>
    <source>
        <strain evidence="9 10">SP-2023</strain>
    </source>
</reference>
<organism evidence="9 10">
    <name type="scientific">Candidatus Haliotispira prima</name>
    <dbReference type="NCBI Taxonomy" id="3034016"/>
    <lineage>
        <taxon>Bacteria</taxon>
        <taxon>Pseudomonadati</taxon>
        <taxon>Spirochaetota</taxon>
        <taxon>Spirochaetia</taxon>
        <taxon>Spirochaetales</taxon>
        <taxon>Spirochaetaceae</taxon>
        <taxon>Candidatus Haliotispira</taxon>
    </lineage>
</organism>
<dbReference type="NCBIfam" id="TIGR01933">
    <property type="entry name" value="hflK"/>
    <property type="match status" value="1"/>
</dbReference>
<protein>
    <recommendedName>
        <fullName evidence="6">Protein HflK</fullName>
    </recommendedName>
</protein>
<dbReference type="Pfam" id="PF01145">
    <property type="entry name" value="Band_7"/>
    <property type="match status" value="1"/>
</dbReference>